<dbReference type="AlphaFoldDB" id="A0A098G6U4"/>
<dbReference type="Gene3D" id="3.30.450.90">
    <property type="match status" value="1"/>
</dbReference>
<dbReference type="InterPro" id="IPR003593">
    <property type="entry name" value="AAA+_ATPase"/>
</dbReference>
<dbReference type="InterPro" id="IPR001482">
    <property type="entry name" value="T2SS/T4SS_dom"/>
</dbReference>
<dbReference type="Proteomes" id="UP000032430">
    <property type="component" value="Chromosome I"/>
</dbReference>
<dbReference type="OrthoDB" id="9804785at2"/>
<dbReference type="GO" id="GO:0016887">
    <property type="term" value="F:ATP hydrolysis activity"/>
    <property type="evidence" value="ECO:0007669"/>
    <property type="project" value="InterPro"/>
</dbReference>
<evidence type="ECO:0000259" key="2">
    <source>
        <dbReference type="PROSITE" id="PS00662"/>
    </source>
</evidence>
<dbReference type="Pfam" id="PF00437">
    <property type="entry name" value="T2SSE"/>
    <property type="match status" value="1"/>
</dbReference>
<dbReference type="InterPro" id="IPR006321">
    <property type="entry name" value="PilT/PilU"/>
</dbReference>
<comment type="similarity">
    <text evidence="1">Belongs to the GSP E family.</text>
</comment>
<dbReference type="PROSITE" id="PS00662">
    <property type="entry name" value="T2SP_E"/>
    <property type="match status" value="1"/>
</dbReference>
<feature type="domain" description="Bacterial type II secretion system protein E" evidence="2">
    <location>
        <begin position="193"/>
        <end position="207"/>
    </location>
</feature>
<dbReference type="GO" id="GO:0005524">
    <property type="term" value="F:ATP binding"/>
    <property type="evidence" value="ECO:0007669"/>
    <property type="project" value="InterPro"/>
</dbReference>
<proteinExistence type="inferred from homology"/>
<dbReference type="NCBIfam" id="TIGR01420">
    <property type="entry name" value="pilT_fam"/>
    <property type="match status" value="1"/>
</dbReference>
<evidence type="ECO:0000256" key="1">
    <source>
        <dbReference type="ARBA" id="ARBA00006611"/>
    </source>
</evidence>
<dbReference type="SMART" id="SM00382">
    <property type="entry name" value="AAA"/>
    <property type="match status" value="1"/>
</dbReference>
<keyword evidence="4" id="KW-1185">Reference proteome</keyword>
<protein>
    <submittedName>
        <fullName evidence="3">Twitching mobility protein</fullName>
    </submittedName>
</protein>
<dbReference type="EMBL" id="LN614827">
    <property type="protein sequence ID" value="CEG57704.1"/>
    <property type="molecule type" value="Genomic_DNA"/>
</dbReference>
<evidence type="ECO:0000313" key="4">
    <source>
        <dbReference type="Proteomes" id="UP000032430"/>
    </source>
</evidence>
<dbReference type="InterPro" id="IPR027417">
    <property type="entry name" value="P-loop_NTPase"/>
</dbReference>
<dbReference type="SUPFAM" id="SSF52540">
    <property type="entry name" value="P-loop containing nucleoside triphosphate hydrolases"/>
    <property type="match status" value="1"/>
</dbReference>
<dbReference type="RefSeq" id="WP_045096155.1">
    <property type="nucleotide sequence ID" value="NZ_LN614827.1"/>
</dbReference>
<dbReference type="InterPro" id="IPR050921">
    <property type="entry name" value="T4SS_GSP_E_ATPase"/>
</dbReference>
<evidence type="ECO:0000313" key="3">
    <source>
        <dbReference type="EMBL" id="CEG57704.1"/>
    </source>
</evidence>
<dbReference type="PANTHER" id="PTHR30486:SF12">
    <property type="entry name" value="TYPE IV PILUS ATPASE PILU"/>
    <property type="match status" value="1"/>
</dbReference>
<gene>
    <name evidence="3" type="primary">pilT</name>
    <name evidence="3" type="ORF">LFA_2333</name>
</gene>
<dbReference type="CDD" id="cd01131">
    <property type="entry name" value="PilT"/>
    <property type="match status" value="1"/>
</dbReference>
<accession>A0A098G6U4</accession>
<organism evidence="3 4">
    <name type="scientific">Legionella fallonii LLAP-10</name>
    <dbReference type="NCBI Taxonomy" id="1212491"/>
    <lineage>
        <taxon>Bacteria</taxon>
        <taxon>Pseudomonadati</taxon>
        <taxon>Pseudomonadota</taxon>
        <taxon>Gammaproteobacteria</taxon>
        <taxon>Legionellales</taxon>
        <taxon>Legionellaceae</taxon>
        <taxon>Legionella</taxon>
    </lineage>
</organism>
<dbReference type="KEGG" id="lfa:LFA_2333"/>
<sequence length="373" mass="41790">MDITPFFKLMVEKGASDLFFSVGAPPNIKIEGITSPIGQAPIKSQQMSEIALSIMSDEQQKEFDANMELNMAFTVNAVGRFRVNLFKQRGEIAMVVRYIKGEIPSIEELGLPLVLKTIMMELRGLILVVGATGSGKSTTLASMINYRNENHRGHILTIEDPIEYLHQHKKSIVDQREVGIDTLNYENALKNAMREAPDVILIGEIRDRNAMKHAIAYAETGHLCISTLHANNANQALDRVINFFPEDAKQQLLMDLSLNLRAIISLRLIPGIANHRVSAVEILLNSPYISDLIDKGKVDEIKEVMARSNEQGMQTFDQALLALYKEGKITKENAIKYADSKNNVGLQIRLNEEHDFDGEQEHLTIQPDDIDKI</sequence>
<reference evidence="4" key="1">
    <citation type="submission" date="2014-09" db="EMBL/GenBank/DDBJ databases">
        <authorList>
            <person name="Gomez-Valero L."/>
        </authorList>
    </citation>
    <scope>NUCLEOTIDE SEQUENCE [LARGE SCALE GENOMIC DNA]</scope>
    <source>
        <strain evidence="4">ATCC700992</strain>
    </source>
</reference>
<name>A0A098G6U4_9GAMM</name>
<dbReference type="PANTHER" id="PTHR30486">
    <property type="entry name" value="TWITCHING MOTILITY PROTEIN PILT"/>
    <property type="match status" value="1"/>
</dbReference>
<dbReference type="Gene3D" id="3.40.50.300">
    <property type="entry name" value="P-loop containing nucleotide triphosphate hydrolases"/>
    <property type="match status" value="1"/>
</dbReference>
<dbReference type="STRING" id="1212491.LFA_2333"/>
<dbReference type="HOGENOM" id="CLU_013446_4_0_6"/>